<evidence type="ECO:0000256" key="1">
    <source>
        <dbReference type="SAM" id="MobiDB-lite"/>
    </source>
</evidence>
<gene>
    <name evidence="2" type="ORF">BLNAU_4378</name>
</gene>
<accession>A0ABQ9YAC4</accession>
<dbReference type="Proteomes" id="UP001281761">
    <property type="component" value="Unassembled WGS sequence"/>
</dbReference>
<reference evidence="2 3" key="1">
    <citation type="journal article" date="2022" name="bioRxiv">
        <title>Genomics of Preaxostyla Flagellates Illuminates Evolutionary Transitions and the Path Towards Mitochondrial Loss.</title>
        <authorList>
            <person name="Novak L.V.F."/>
            <person name="Treitli S.C."/>
            <person name="Pyrih J."/>
            <person name="Halakuc P."/>
            <person name="Pipaliya S.V."/>
            <person name="Vacek V."/>
            <person name="Brzon O."/>
            <person name="Soukal P."/>
            <person name="Eme L."/>
            <person name="Dacks J.B."/>
            <person name="Karnkowska A."/>
            <person name="Elias M."/>
            <person name="Hampl V."/>
        </authorList>
    </citation>
    <scope>NUCLEOTIDE SEQUENCE [LARGE SCALE GENOMIC DNA]</scope>
    <source>
        <strain evidence="2">NAU3</strain>
        <tissue evidence="2">Gut</tissue>
    </source>
</reference>
<sequence length="784" mass="88234">MGHPVTTDQRKEHSAMFLMDDIFRLARESIVDEARIHLHDFGGTDHFLDDHTIIHTSENTNSEAATIYFTSQLGSVSWPSYSGKLSDGDDSSVYAYKSDETRSKSTAKWSLGSKTIRSRRTLTSLSVASQGQDETLSGRLSSSADVPLIKLSPINLENAQIVPEIQSEDESAKYSRHTEEERAILASLHLISLKALESHILSSKLPVSQDFAVDASRRQHKEIDALNHQRGSQLEMLRRDQTVSSASPTSLVEHEGIQTLSSLVTSKCEAKEVIEWKDLMEWFVCAVIGLYSKALCGDDLPGFDWDDVVIDEFGIVWINIFPSNPDSSLPPSPHSFSVDLANLSKLFLFLIDRISATDCLDRHLDKHFLNTLIPSILQYLIRHLISTGALIPVCGLSEMEELVRESINACHATLPNDLNLDDCLKWIMREVLIRVYSLEADPHSPTFTNFTKLLEPALIEIRKHFDPDLYEEAKRMTSWMELLRKLALGKEILNDVSFLKLSFFKPTLLSLQEKLQNLISTVDESDEKTKLSPHSSHSSPHSPHEANLDSPFRTLSSSSHLRQEFVQLLTTLHSLVTSFPTSITPSRDTEQDLVMNESFIGSHVEHVDPTEKFSSSLFDEFDDETLARSLVRCRRVCELVGVEECILDFKTFFDRTVSILSSSNRLVRTAARSLFDHIVDMPSVLPQLPYQWNRLRSAFHDGWPEEQHTMLLISTKWIKATRDGASLPPFPVSQFDWDGLIQADLSGTDPLIDSISLIGLLKHTSIADRVGQATETSRIPRSVD</sequence>
<evidence type="ECO:0000313" key="2">
    <source>
        <dbReference type="EMBL" id="KAK2960723.1"/>
    </source>
</evidence>
<organism evidence="2 3">
    <name type="scientific">Blattamonas nauphoetae</name>
    <dbReference type="NCBI Taxonomy" id="2049346"/>
    <lineage>
        <taxon>Eukaryota</taxon>
        <taxon>Metamonada</taxon>
        <taxon>Preaxostyla</taxon>
        <taxon>Oxymonadida</taxon>
        <taxon>Blattamonas</taxon>
    </lineage>
</organism>
<comment type="caution">
    <text evidence="2">The sequence shown here is derived from an EMBL/GenBank/DDBJ whole genome shotgun (WGS) entry which is preliminary data.</text>
</comment>
<evidence type="ECO:0000313" key="3">
    <source>
        <dbReference type="Proteomes" id="UP001281761"/>
    </source>
</evidence>
<protein>
    <submittedName>
        <fullName evidence="2">Uncharacterized protein</fullName>
    </submittedName>
</protein>
<feature type="region of interest" description="Disordered" evidence="1">
    <location>
        <begin position="526"/>
        <end position="550"/>
    </location>
</feature>
<name>A0ABQ9YAC4_9EUKA</name>
<keyword evidence="3" id="KW-1185">Reference proteome</keyword>
<proteinExistence type="predicted"/>
<dbReference type="EMBL" id="JARBJD010000021">
    <property type="protein sequence ID" value="KAK2960723.1"/>
    <property type="molecule type" value="Genomic_DNA"/>
</dbReference>
<feature type="compositionally biased region" description="Low complexity" evidence="1">
    <location>
        <begin position="532"/>
        <end position="541"/>
    </location>
</feature>